<keyword evidence="3" id="KW-1185">Reference proteome</keyword>
<organism evidence="2 3">
    <name type="scientific">Fundulus heteroclitus</name>
    <name type="common">Killifish</name>
    <name type="synonym">Mummichog</name>
    <dbReference type="NCBI Taxonomy" id="8078"/>
    <lineage>
        <taxon>Eukaryota</taxon>
        <taxon>Metazoa</taxon>
        <taxon>Chordata</taxon>
        <taxon>Craniata</taxon>
        <taxon>Vertebrata</taxon>
        <taxon>Euteleostomi</taxon>
        <taxon>Actinopterygii</taxon>
        <taxon>Neopterygii</taxon>
        <taxon>Teleostei</taxon>
        <taxon>Neoteleostei</taxon>
        <taxon>Acanthomorphata</taxon>
        <taxon>Ovalentaria</taxon>
        <taxon>Atherinomorphae</taxon>
        <taxon>Cyprinodontiformes</taxon>
        <taxon>Fundulidae</taxon>
        <taxon>Fundulus</taxon>
    </lineage>
</organism>
<proteinExistence type="predicted"/>
<name>A0A3Q2QKP8_FUNHE</name>
<dbReference type="STRING" id="8078.ENSFHEP00000027971"/>
<dbReference type="PANTHER" id="PTHR17117">
    <property type="entry name" value="NADH-UBIQUINONE OXIDOREDUCTASE"/>
    <property type="match status" value="1"/>
</dbReference>
<protein>
    <submittedName>
        <fullName evidence="2">Uncharacterized protein</fullName>
    </submittedName>
</protein>
<evidence type="ECO:0000313" key="2">
    <source>
        <dbReference type="Ensembl" id="ENSFHEP00000027971.1"/>
    </source>
</evidence>
<dbReference type="Ensembl" id="ENSFHET00000031198.1">
    <property type="protein sequence ID" value="ENSFHEP00000027971.1"/>
    <property type="gene ID" value="ENSFHEG00000011762.1"/>
</dbReference>
<dbReference type="InterPro" id="IPR026193">
    <property type="entry name" value="NDUFV3"/>
</dbReference>
<evidence type="ECO:0000313" key="3">
    <source>
        <dbReference type="Proteomes" id="UP000265000"/>
    </source>
</evidence>
<dbReference type="GO" id="GO:0045271">
    <property type="term" value="C:respiratory chain complex I"/>
    <property type="evidence" value="ECO:0007669"/>
    <property type="project" value="InterPro"/>
</dbReference>
<dbReference type="GeneTree" id="ENSGT00390000012196"/>
<dbReference type="GO" id="GO:0042775">
    <property type="term" value="P:mitochondrial ATP synthesis coupled electron transport"/>
    <property type="evidence" value="ECO:0007669"/>
    <property type="project" value="TreeGrafter"/>
</dbReference>
<reference evidence="2" key="1">
    <citation type="submission" date="2025-08" db="UniProtKB">
        <authorList>
            <consortium name="Ensembl"/>
        </authorList>
    </citation>
    <scope>IDENTIFICATION</scope>
</reference>
<dbReference type="Proteomes" id="UP000265000">
    <property type="component" value="Unplaced"/>
</dbReference>
<dbReference type="AlphaFoldDB" id="A0A3Q2QKP8"/>
<sequence>MVSSKHGDSAIEELSSSSSSDSDADSDYECNREDKRLEVETMARTYSSVLYSPSHQEKGQDEELIVNGVTKGITIAETEATQFIVEASKDISQDSGSKILTATRGTADLAISKFSIDAAPVITQQFAQYEPPALVVTQNEFPEKAQSNDLVKRVDGFTAPADGLGDAAEESWEKATIGPVESETAFATVAGNPPAEGGRIQLDSVEELVDSAQVVIEATGEELHAETSAAQPEESTAAPPVTEEPFDNSKYKNYQHHSYTNYTFADLDVEMAKHRLPQPSSGKSSPRH</sequence>
<accession>A0A3Q2QKP8</accession>
<evidence type="ECO:0000256" key="1">
    <source>
        <dbReference type="SAM" id="MobiDB-lite"/>
    </source>
</evidence>
<dbReference type="GO" id="GO:0005739">
    <property type="term" value="C:mitochondrion"/>
    <property type="evidence" value="ECO:0007669"/>
    <property type="project" value="InterPro"/>
</dbReference>
<dbReference type="Pfam" id="PF15880">
    <property type="entry name" value="NDUFV3"/>
    <property type="match status" value="1"/>
</dbReference>
<dbReference type="PANTHER" id="PTHR17117:SF3">
    <property type="entry name" value="NADH DEHYDROGENASE [UBIQUINONE] FLAVOPROTEIN 3, MITOCHONDRIAL"/>
    <property type="match status" value="1"/>
</dbReference>
<reference evidence="2" key="2">
    <citation type="submission" date="2025-09" db="UniProtKB">
        <authorList>
            <consortium name="Ensembl"/>
        </authorList>
    </citation>
    <scope>IDENTIFICATION</scope>
</reference>
<feature type="region of interest" description="Disordered" evidence="1">
    <location>
        <begin position="219"/>
        <end position="253"/>
    </location>
</feature>
<feature type="region of interest" description="Disordered" evidence="1">
    <location>
        <begin position="1"/>
        <end position="36"/>
    </location>
</feature>